<dbReference type="EMBL" id="CP031222">
    <property type="protein sequence ID" value="AXI01969.1"/>
    <property type="molecule type" value="Genomic_DNA"/>
</dbReference>
<accession>A0A345P3W0</accession>
<evidence type="ECO:0000313" key="4">
    <source>
        <dbReference type="EMBL" id="AXI01969.1"/>
    </source>
</evidence>
<evidence type="ECO:0000256" key="2">
    <source>
        <dbReference type="SAM" id="MobiDB-lite"/>
    </source>
</evidence>
<dbReference type="OrthoDB" id="9801609at2"/>
<organism evidence="4 5">
    <name type="scientific">Aquirhabdus parva</name>
    <dbReference type="NCBI Taxonomy" id="2283318"/>
    <lineage>
        <taxon>Bacteria</taxon>
        <taxon>Pseudomonadati</taxon>
        <taxon>Pseudomonadota</taxon>
        <taxon>Gammaproteobacteria</taxon>
        <taxon>Moraxellales</taxon>
        <taxon>Moraxellaceae</taxon>
        <taxon>Aquirhabdus</taxon>
    </lineage>
</organism>
<feature type="compositionally biased region" description="Polar residues" evidence="2">
    <location>
        <begin position="1691"/>
        <end position="1702"/>
    </location>
</feature>
<sequence>MRIVIDMQGVQGGSRYRGIGRYTIALTQAIIKNGGQDNEIILALNGMFPESVEFIRAIFSPLLPKNNIRIWQAQAPVSQIESANDSRREAAELIREAFLASLNPDIVLVSSLFEGFHGNAVTSVGLLSNTVPTAVILYDLIPYINRDVYLANPLVASWYDNKIDHLRRADILFGISESSRQEGIGFLGFSEESCINISTAADEQFQPQNIEKSQELAIRSKYQLKHEFLMYTGGIDPRKNIEGLICAYAQLPISLRNERQLAIVCDIQPPSRAALEGLIREQGLSPHEVILTGFVPEKDLIALYNLCQAFVFPSWHEGFGLPALEAMACGRAVIAANTSSLPEVVGNKEALFNPLDQEAMTAKLYQVLTDADFRLRLQQHGLEQAKLFSWDTSAIRLLDALNIWFTGQSKKMNSVLPTKRLKLAYVSPLPPERSGISDYSAELLPELSRYYDIEVIVEQSAVIDPWVSANCQIRDSAWLRAHADKYERVLYHFGNSHFHQHMFSLLKEVPGVVVLHDFFLSGIVSHMELTGYRPDFWRNTLLFSHGYIPVEKRYHIPDIGDVIWEYPANAHVLQDATGVIVHAENSRRLSQKWYGQDSAKDWAVIPHLRTAVPTLDSQRYRAKLGISENSFVICSFGLLGPTKQNRRLLDAWLASDLAKDPNCVLIFVGENHNGEYGNQLVETINKSGLSNRIRITGWTDTDDFRKYLSIADLGVQLRTLSRGETSGTVLDCMNYGLPTIVNSNGSMADLPDDGVLKLPDLYEDIDLINALEMLWSNPEQRSVLGRRAREIILTQHNPRKCASQYAVQIERIYAEKVVKVPALINAISELKVPPSDEQALIALSESIDLSIPPQIGAPQFLVDISELVRGDSKSGIQRVVRSILLELLLNPPVGFKVEPIYANGEHSYYYARNFTLSFLDCPETGLPDEPISFKSGDVFLGLDLHPFVLTHRNFYQTLRNYGVEVRFVIYDLLSITHSQFFNDGAAEQFHRWLKVYAESDGIICISQSVATDVMSWLKVNGIQRERALKVNWFHLGADIQASKPTTGLVNNAASILAKIKAHPSFLMVGTVEPRKGHKQVLDAFNELWANNVDVNLVIVGKSGWRMEETIRLIRDHSKLNRRLFWLESISDEFLEQIYENSSCLIAASYGEGFGLPLIEAAQHKLPIIARDIPVFREVAGANASYYSGHTGQELAATIQEWLARYSIKDIPLSDHIPWLTWRESTSNLLDIIVNNQPYLTWEHDGIYRYWGSDDRLNTVVGKAKGHSILSNFEAGCLIYGPYINLSAGDYTLVVFGELGEGGAGGAYIDIAVNGGTVLLEHKFQATEASGQIATLTLRLERDYTSVEIRTWVTAQSDITISRIELSPYVKPIEYGVVHYCGSDSRFHTQAGRREGLEILSSGKSGYLLFGLYIPLKAGNYVVVIEGEIAGNGVAGAYLDVAVNGGEKLAHQEIRYLSGTNKLVVLSLHLERDYPDVEVRVWVNELSDIKVSDLLIYPNLLNDEQNRVLAHGSRKFLAADSRIYSQVGRYINFDIFSTGVAGYLLYGPYLALPSGSYQIKIYGRIEQTSDCLIDVVIDRGSQVLASKKLSALSTNGLLIILYVQLDHSVLDMEVRVKVDDQTSMQLSSLEFIPIDQISGTRDIEPESLHEEKVEKPVVSVAKRSLFDKKSRKVDPALQEKVVSGVEEEQVNESKLSSNQDSELVLNENSTDISPLKKKFSEKFLDFFR</sequence>
<dbReference type="RefSeq" id="WP_114898079.1">
    <property type="nucleotide sequence ID" value="NZ_CP031222.1"/>
</dbReference>
<keyword evidence="5" id="KW-1185">Reference proteome</keyword>
<feature type="domain" description="Glycosyl transferase family 1" evidence="3">
    <location>
        <begin position="1060"/>
        <end position="1203"/>
    </location>
</feature>
<feature type="domain" description="Glycosyl transferase family 1" evidence="3">
    <location>
        <begin position="224"/>
        <end position="381"/>
    </location>
</feature>
<evidence type="ECO:0000256" key="1">
    <source>
        <dbReference type="ARBA" id="ARBA00022679"/>
    </source>
</evidence>
<evidence type="ECO:0000259" key="3">
    <source>
        <dbReference type="Pfam" id="PF00534"/>
    </source>
</evidence>
<proteinExistence type="predicted"/>
<protein>
    <submittedName>
        <fullName evidence="4">Glycosyltransferase</fullName>
    </submittedName>
</protein>
<feature type="region of interest" description="Disordered" evidence="2">
    <location>
        <begin position="1683"/>
        <end position="1702"/>
    </location>
</feature>
<dbReference type="CDD" id="cd03801">
    <property type="entry name" value="GT4_PimA-like"/>
    <property type="match status" value="1"/>
</dbReference>
<dbReference type="InterPro" id="IPR001296">
    <property type="entry name" value="Glyco_trans_1"/>
</dbReference>
<gene>
    <name evidence="4" type="ORF">HYN46_03260</name>
</gene>
<reference evidence="4 5" key="1">
    <citation type="submission" date="2018-07" db="EMBL/GenBank/DDBJ databases">
        <title>Genome sequencing of Moraxellaceae gen. HYN0046.</title>
        <authorList>
            <person name="Kim M."/>
            <person name="Yi H."/>
        </authorList>
    </citation>
    <scope>NUCLEOTIDE SEQUENCE [LARGE SCALE GENOMIC DNA]</scope>
    <source>
        <strain evidence="4 5">HYN0046</strain>
    </source>
</reference>
<dbReference type="GO" id="GO:0009103">
    <property type="term" value="P:lipopolysaccharide biosynthetic process"/>
    <property type="evidence" value="ECO:0007669"/>
    <property type="project" value="TreeGrafter"/>
</dbReference>
<dbReference type="PANTHER" id="PTHR46401:SF2">
    <property type="entry name" value="GLYCOSYLTRANSFERASE WBBK-RELATED"/>
    <property type="match status" value="1"/>
</dbReference>
<dbReference type="Proteomes" id="UP000253940">
    <property type="component" value="Chromosome"/>
</dbReference>
<dbReference type="PANTHER" id="PTHR46401">
    <property type="entry name" value="GLYCOSYLTRANSFERASE WBBK-RELATED"/>
    <property type="match status" value="1"/>
</dbReference>
<dbReference type="Gene3D" id="3.40.50.2000">
    <property type="entry name" value="Glycogen Phosphorylase B"/>
    <property type="match status" value="4"/>
</dbReference>
<evidence type="ECO:0000313" key="5">
    <source>
        <dbReference type="Proteomes" id="UP000253940"/>
    </source>
</evidence>
<name>A0A345P3W0_9GAMM</name>
<dbReference type="CDD" id="cd03809">
    <property type="entry name" value="GT4_MtfB-like"/>
    <property type="match status" value="2"/>
</dbReference>
<dbReference type="KEGG" id="mbah:HYN46_03260"/>
<dbReference type="Pfam" id="PF00534">
    <property type="entry name" value="Glycos_transf_1"/>
    <property type="match status" value="3"/>
</dbReference>
<feature type="domain" description="Glycosyl transferase family 1" evidence="3">
    <location>
        <begin position="617"/>
        <end position="790"/>
    </location>
</feature>
<dbReference type="GO" id="GO:0016757">
    <property type="term" value="F:glycosyltransferase activity"/>
    <property type="evidence" value="ECO:0007669"/>
    <property type="project" value="InterPro"/>
</dbReference>
<keyword evidence="1 4" id="KW-0808">Transferase</keyword>
<dbReference type="SUPFAM" id="SSF53756">
    <property type="entry name" value="UDP-Glycosyltransferase/glycogen phosphorylase"/>
    <property type="match status" value="3"/>
</dbReference>